<feature type="region of interest" description="Disordered" evidence="1">
    <location>
        <begin position="234"/>
        <end position="264"/>
    </location>
</feature>
<feature type="region of interest" description="Disordered" evidence="1">
    <location>
        <begin position="459"/>
        <end position="587"/>
    </location>
</feature>
<accession>A0ABY9CS75</accession>
<feature type="compositionally biased region" description="Basic and acidic residues" evidence="1">
    <location>
        <begin position="459"/>
        <end position="473"/>
    </location>
</feature>
<sequence length="857" mass="96434">MPQDSRRSVGYRSFVTCDDPKGVVECGTIRKSKNDSKKLKHKIESRGTPKKSITSLICKEERREMESKGTTEGLHNPSTFQLLEVSRGAQKLNKMIDSWSQGPSIDEQSNDIAKDLLKGALDLQESLIMLGKLQEASRYMAQLKKKQKEKSERGRNEELGSERMDSNRFGDCNYHMGFQKPRLSVDGSSRNSTEELKRVIRDSFARQNLTQSIAAQEKSCFNRRKLDSALEFPSASSSQSSLVHSDDTPFADSLSPVDSSKKTKGPNLIAKLMGLEEFPSEQFQTISQKHSEGGKTPNQKRPLFDIDMPKVRKPQSAVQKVDLERRTLKEILETMQFKGLLKCNSAKGLEPKALHSRTSHSKERLIDDMPPIVLIKPLPFPCLESKQLLAPNCIREAALDTKKILRKLKQKEEVPLKTIHCEEGILNSTKMSRKLEAEKKPVKRISEEGDRYCKELVRKSEEKEAKTKEKASNEMKAGVSVNQKAQKKEMIDKKADNIQKATPTNRRRKTTEESVKSNNVSKSQDQAEVTSKMLRKPEIGTNISKNQTSRRHSKATNAITEDTTQSILHDSASQKIQTKKEKPVRERRAANLVKEDLGCQADDKRIDLTCENNSVVERIDTTLADQFPLKEETDTSGLQIEEYRSNDPCSLQEVTMLSPQHEKSVKPAEDVSDHIVPSRMKRKSSKAITNLKALLSSNSSFLSRADEIFDLNVTQPTPLQTMGINDFGLANPRLSLDCAHELMELKSLQDSQTAHPLWQTSLGNSIACISLDQLVDEVCDGVEHLTSYSKLAGENLPTDTIYAMLHCDLKFKGPITGIWDLGWRNGFSIDEVEQVVVDIQKLVLSRLIEDILVDFAL</sequence>
<dbReference type="PANTHER" id="PTHR34282:SF2">
    <property type="entry name" value="DUF3741 DOMAIN-CONTAINING PROTEIN"/>
    <property type="match status" value="1"/>
</dbReference>
<feature type="region of interest" description="Disordered" evidence="1">
    <location>
        <begin position="142"/>
        <end position="171"/>
    </location>
</feature>
<feature type="compositionally biased region" description="Basic and acidic residues" evidence="1">
    <location>
        <begin position="486"/>
        <end position="497"/>
    </location>
</feature>
<evidence type="ECO:0000259" key="2">
    <source>
        <dbReference type="Pfam" id="PF14383"/>
    </source>
</evidence>
<feature type="compositionally biased region" description="Low complexity" evidence="1">
    <location>
        <begin position="234"/>
        <end position="243"/>
    </location>
</feature>
<reference evidence="3 4" key="1">
    <citation type="journal article" date="2023" name="Hortic Res">
        <title>The complete reference genome for grapevine (Vitis vinifera L.) genetics and breeding.</title>
        <authorList>
            <person name="Shi X."/>
            <person name="Cao S."/>
            <person name="Wang X."/>
            <person name="Huang S."/>
            <person name="Wang Y."/>
            <person name="Liu Z."/>
            <person name="Liu W."/>
            <person name="Leng X."/>
            <person name="Peng Y."/>
            <person name="Wang N."/>
            <person name="Wang Y."/>
            <person name="Ma Z."/>
            <person name="Xu X."/>
            <person name="Zhang F."/>
            <person name="Xue H."/>
            <person name="Zhong H."/>
            <person name="Wang Y."/>
            <person name="Zhang K."/>
            <person name="Velt A."/>
            <person name="Avia K."/>
            <person name="Holtgrawe D."/>
            <person name="Grimplet J."/>
            <person name="Matus J.T."/>
            <person name="Ware D."/>
            <person name="Wu X."/>
            <person name="Wang H."/>
            <person name="Liu C."/>
            <person name="Fang Y."/>
            <person name="Rustenholz C."/>
            <person name="Cheng Z."/>
            <person name="Xiao H."/>
            <person name="Zhou Y."/>
        </authorList>
    </citation>
    <scope>NUCLEOTIDE SEQUENCE [LARGE SCALE GENOMIC DNA]</scope>
    <source>
        <strain evidence="4">cv. Pinot noir / PN40024</strain>
        <tissue evidence="3">Leaf</tissue>
    </source>
</reference>
<evidence type="ECO:0000256" key="1">
    <source>
        <dbReference type="SAM" id="MobiDB-lite"/>
    </source>
</evidence>
<feature type="compositionally biased region" description="Basic and acidic residues" evidence="1">
    <location>
        <begin position="578"/>
        <end position="587"/>
    </location>
</feature>
<feature type="compositionally biased region" description="Basic and acidic residues" evidence="1">
    <location>
        <begin position="149"/>
        <end position="168"/>
    </location>
</feature>
<feature type="compositionally biased region" description="Polar residues" evidence="1">
    <location>
        <begin position="516"/>
        <end position="529"/>
    </location>
</feature>
<gene>
    <name evidence="3" type="ORF">VitviT2T_016516</name>
</gene>
<dbReference type="InterPro" id="IPR032795">
    <property type="entry name" value="DUF3741-assoc"/>
</dbReference>
<dbReference type="Proteomes" id="UP001227230">
    <property type="component" value="Chromosome 11"/>
</dbReference>
<evidence type="ECO:0000313" key="4">
    <source>
        <dbReference type="Proteomes" id="UP001227230"/>
    </source>
</evidence>
<dbReference type="PANTHER" id="PTHR34282">
    <property type="entry name" value="OS01G0228800 PROTEIN-RELATED"/>
    <property type="match status" value="1"/>
</dbReference>
<evidence type="ECO:0000313" key="3">
    <source>
        <dbReference type="EMBL" id="WJZ97950.1"/>
    </source>
</evidence>
<dbReference type="EMBL" id="CP126658">
    <property type="protein sequence ID" value="WJZ97950.1"/>
    <property type="molecule type" value="Genomic_DNA"/>
</dbReference>
<name>A0ABY9CS75_VITVI</name>
<feature type="region of interest" description="Disordered" evidence="1">
    <location>
        <begin position="284"/>
        <end position="303"/>
    </location>
</feature>
<protein>
    <recommendedName>
        <fullName evidence="2">DUF3741 domain-containing protein</fullName>
    </recommendedName>
</protein>
<keyword evidence="4" id="KW-1185">Reference proteome</keyword>
<organism evidence="3 4">
    <name type="scientific">Vitis vinifera</name>
    <name type="common">Grape</name>
    <dbReference type="NCBI Taxonomy" id="29760"/>
    <lineage>
        <taxon>Eukaryota</taxon>
        <taxon>Viridiplantae</taxon>
        <taxon>Streptophyta</taxon>
        <taxon>Embryophyta</taxon>
        <taxon>Tracheophyta</taxon>
        <taxon>Spermatophyta</taxon>
        <taxon>Magnoliopsida</taxon>
        <taxon>eudicotyledons</taxon>
        <taxon>Gunneridae</taxon>
        <taxon>Pentapetalae</taxon>
        <taxon>rosids</taxon>
        <taxon>Vitales</taxon>
        <taxon>Vitaceae</taxon>
        <taxon>Viteae</taxon>
        <taxon>Vitis</taxon>
    </lineage>
</organism>
<feature type="domain" description="DUF3741" evidence="2">
    <location>
        <begin position="258"/>
        <end position="283"/>
    </location>
</feature>
<feature type="compositionally biased region" description="Polar residues" evidence="1">
    <location>
        <begin position="555"/>
        <end position="576"/>
    </location>
</feature>
<dbReference type="Pfam" id="PF14383">
    <property type="entry name" value="VARLMGL"/>
    <property type="match status" value="1"/>
</dbReference>
<proteinExistence type="predicted"/>